<sequence length="160" mass="18490">MERPEISYRTALFDVIHNYTKDDLKAFKNNWVNYIDSKYVIGYSEENTCTSFPSGGLRHFGIHPKLANMYGEKPENILKCKVTIIEDHVCLKDLFKCPEYDENSTDYFGWIPYDNEDDHIHGISLIRSNIKTFSMQFPGGGDIEAKDKSGKIVRLKVELI</sequence>
<evidence type="ECO:0000313" key="2">
    <source>
        <dbReference type="Proteomes" id="UP001358193"/>
    </source>
</evidence>
<dbReference type="EMBL" id="OR769223">
    <property type="protein sequence ID" value="WQJ53352.1"/>
    <property type="molecule type" value="Genomic_DNA"/>
</dbReference>
<evidence type="ECO:0000313" key="1">
    <source>
        <dbReference type="EMBL" id="WQJ53352.1"/>
    </source>
</evidence>
<proteinExistence type="predicted"/>
<reference evidence="1 2" key="1">
    <citation type="submission" date="2023-11" db="EMBL/GenBank/DDBJ databases">
        <authorList>
            <person name="Cook R."/>
            <person name="Crisci M."/>
            <person name="Pye H."/>
            <person name="Adriaenssens E."/>
            <person name="Santini J."/>
        </authorList>
    </citation>
    <scope>NUCLEOTIDE SEQUENCE [LARGE SCALE GENOMIC DNA]</scope>
    <source>
        <strain evidence="1">Lak_Megaphage_Sonny</strain>
    </source>
</reference>
<name>A0ABZ0Z548_9CAUD</name>
<dbReference type="Proteomes" id="UP001358193">
    <property type="component" value="Segment"/>
</dbReference>
<keyword evidence="2" id="KW-1185">Reference proteome</keyword>
<organism evidence="1 2">
    <name type="scientific">phage Lak_Megaphage_Sonny</name>
    <dbReference type="NCBI Taxonomy" id="3109229"/>
    <lineage>
        <taxon>Viruses</taxon>
        <taxon>Duplodnaviria</taxon>
        <taxon>Heunggongvirae</taxon>
        <taxon>Uroviricota</taxon>
        <taxon>Caudoviricetes</taxon>
        <taxon>Caudoviricetes code 15 clade</taxon>
    </lineage>
</organism>
<accession>A0ABZ0Z548</accession>
<protein>
    <submittedName>
        <fullName evidence="1">Uncharacterized protein</fullName>
    </submittedName>
</protein>